<protein>
    <submittedName>
        <fullName evidence="4">Uncharacterized protein</fullName>
    </submittedName>
</protein>
<dbReference type="OrthoDB" id="338650at2759"/>
<dbReference type="InterPro" id="IPR005522">
    <property type="entry name" value="IPK"/>
</dbReference>
<evidence type="ECO:0000313" key="4">
    <source>
        <dbReference type="EMBL" id="KIO13867.1"/>
    </source>
</evidence>
<accession>A0A0C3KWJ7</accession>
<dbReference type="Pfam" id="PF03770">
    <property type="entry name" value="IPK"/>
    <property type="match status" value="1"/>
</dbReference>
<keyword evidence="2" id="KW-0808">Transferase</keyword>
<dbReference type="AlphaFoldDB" id="A0A0C3KWJ7"/>
<dbReference type="GO" id="GO:0016301">
    <property type="term" value="F:kinase activity"/>
    <property type="evidence" value="ECO:0007669"/>
    <property type="project" value="UniProtKB-KW"/>
</dbReference>
<dbReference type="InParanoid" id="A0A0C3KWJ7"/>
<sequence length="116" mass="12957">MALPAFGSSNGTTTTIVLENLTYGFHKPCILDVELGTILYDEDVPPAKWSVYRLVDVQELSDHSGPVLAPRRYGKTIKPEHLPDRRDLTWTCRLRRGVVQALVEGGFHADNTGRHT</sequence>
<name>A0A0C3KWJ7_PISTI</name>
<comment type="similarity">
    <text evidence="1">Belongs to the inositol phosphokinase (IPK) family.</text>
</comment>
<dbReference type="STRING" id="870435.A0A0C3KWJ7"/>
<dbReference type="Proteomes" id="UP000054217">
    <property type="component" value="Unassembled WGS sequence"/>
</dbReference>
<organism evidence="4 5">
    <name type="scientific">Pisolithus tinctorius Marx 270</name>
    <dbReference type="NCBI Taxonomy" id="870435"/>
    <lineage>
        <taxon>Eukaryota</taxon>
        <taxon>Fungi</taxon>
        <taxon>Dikarya</taxon>
        <taxon>Basidiomycota</taxon>
        <taxon>Agaricomycotina</taxon>
        <taxon>Agaricomycetes</taxon>
        <taxon>Agaricomycetidae</taxon>
        <taxon>Boletales</taxon>
        <taxon>Sclerodermatineae</taxon>
        <taxon>Pisolithaceae</taxon>
        <taxon>Pisolithus</taxon>
    </lineage>
</organism>
<dbReference type="InterPro" id="IPR038286">
    <property type="entry name" value="IPK_sf"/>
</dbReference>
<dbReference type="EMBL" id="KN831945">
    <property type="protein sequence ID" value="KIO13867.1"/>
    <property type="molecule type" value="Genomic_DNA"/>
</dbReference>
<keyword evidence="3" id="KW-0418">Kinase</keyword>
<evidence type="ECO:0000256" key="1">
    <source>
        <dbReference type="ARBA" id="ARBA00007374"/>
    </source>
</evidence>
<dbReference type="SUPFAM" id="SSF56104">
    <property type="entry name" value="SAICAR synthase-like"/>
    <property type="match status" value="1"/>
</dbReference>
<keyword evidence="5" id="KW-1185">Reference proteome</keyword>
<dbReference type="Gene3D" id="3.30.470.160">
    <property type="entry name" value="Inositol polyphosphate kinase"/>
    <property type="match status" value="1"/>
</dbReference>
<reference evidence="5" key="2">
    <citation type="submission" date="2015-01" db="EMBL/GenBank/DDBJ databases">
        <title>Evolutionary Origins and Diversification of the Mycorrhizal Mutualists.</title>
        <authorList>
            <consortium name="DOE Joint Genome Institute"/>
            <consortium name="Mycorrhizal Genomics Consortium"/>
            <person name="Kohler A."/>
            <person name="Kuo A."/>
            <person name="Nagy L.G."/>
            <person name="Floudas D."/>
            <person name="Copeland A."/>
            <person name="Barry K.W."/>
            <person name="Cichocki N."/>
            <person name="Veneault-Fourrey C."/>
            <person name="LaButti K."/>
            <person name="Lindquist E.A."/>
            <person name="Lipzen A."/>
            <person name="Lundell T."/>
            <person name="Morin E."/>
            <person name="Murat C."/>
            <person name="Riley R."/>
            <person name="Ohm R."/>
            <person name="Sun H."/>
            <person name="Tunlid A."/>
            <person name="Henrissat B."/>
            <person name="Grigoriev I.V."/>
            <person name="Hibbett D.S."/>
            <person name="Martin F."/>
        </authorList>
    </citation>
    <scope>NUCLEOTIDE SEQUENCE [LARGE SCALE GENOMIC DNA]</scope>
    <source>
        <strain evidence="5">Marx 270</strain>
    </source>
</reference>
<reference evidence="4 5" key="1">
    <citation type="submission" date="2014-04" db="EMBL/GenBank/DDBJ databases">
        <authorList>
            <consortium name="DOE Joint Genome Institute"/>
            <person name="Kuo A."/>
            <person name="Kohler A."/>
            <person name="Costa M.D."/>
            <person name="Nagy L.G."/>
            <person name="Floudas D."/>
            <person name="Copeland A."/>
            <person name="Barry K.W."/>
            <person name="Cichocki N."/>
            <person name="Veneault-Fourrey C."/>
            <person name="LaButti K."/>
            <person name="Lindquist E.A."/>
            <person name="Lipzen A."/>
            <person name="Lundell T."/>
            <person name="Morin E."/>
            <person name="Murat C."/>
            <person name="Sun H."/>
            <person name="Tunlid A."/>
            <person name="Henrissat B."/>
            <person name="Grigoriev I.V."/>
            <person name="Hibbett D.S."/>
            <person name="Martin F."/>
            <person name="Nordberg H.P."/>
            <person name="Cantor M.N."/>
            <person name="Hua S.X."/>
        </authorList>
    </citation>
    <scope>NUCLEOTIDE SEQUENCE [LARGE SCALE GENOMIC DNA]</scope>
    <source>
        <strain evidence="4 5">Marx 270</strain>
    </source>
</reference>
<evidence type="ECO:0000256" key="3">
    <source>
        <dbReference type="ARBA" id="ARBA00022777"/>
    </source>
</evidence>
<proteinExistence type="inferred from homology"/>
<evidence type="ECO:0000313" key="5">
    <source>
        <dbReference type="Proteomes" id="UP000054217"/>
    </source>
</evidence>
<dbReference type="GO" id="GO:0032958">
    <property type="term" value="P:inositol phosphate biosynthetic process"/>
    <property type="evidence" value="ECO:0007669"/>
    <property type="project" value="InterPro"/>
</dbReference>
<gene>
    <name evidence="4" type="ORF">M404DRAFT_18143</name>
</gene>
<dbReference type="HOGENOM" id="CLU_2097809_0_0_1"/>
<evidence type="ECO:0000256" key="2">
    <source>
        <dbReference type="ARBA" id="ARBA00022679"/>
    </source>
</evidence>